<name>A0A9N9CC48_9GLOM</name>
<dbReference type="OrthoDB" id="2439278at2759"/>
<evidence type="ECO:0000313" key="2">
    <source>
        <dbReference type="Proteomes" id="UP000789739"/>
    </source>
</evidence>
<protein>
    <submittedName>
        <fullName evidence="1">7964_t:CDS:1</fullName>
    </submittedName>
</protein>
<gene>
    <name evidence="1" type="ORF">PBRASI_LOCUS7502</name>
</gene>
<organism evidence="1 2">
    <name type="scientific">Paraglomus brasilianum</name>
    <dbReference type="NCBI Taxonomy" id="144538"/>
    <lineage>
        <taxon>Eukaryota</taxon>
        <taxon>Fungi</taxon>
        <taxon>Fungi incertae sedis</taxon>
        <taxon>Mucoromycota</taxon>
        <taxon>Glomeromycotina</taxon>
        <taxon>Glomeromycetes</taxon>
        <taxon>Paraglomerales</taxon>
        <taxon>Paraglomeraceae</taxon>
        <taxon>Paraglomus</taxon>
    </lineage>
</organism>
<proteinExistence type="predicted"/>
<dbReference type="Proteomes" id="UP000789739">
    <property type="component" value="Unassembled WGS sequence"/>
</dbReference>
<reference evidence="1" key="1">
    <citation type="submission" date="2021-06" db="EMBL/GenBank/DDBJ databases">
        <authorList>
            <person name="Kallberg Y."/>
            <person name="Tangrot J."/>
            <person name="Rosling A."/>
        </authorList>
    </citation>
    <scope>NUCLEOTIDE SEQUENCE</scope>
    <source>
        <strain evidence="1">BR232B</strain>
    </source>
</reference>
<evidence type="ECO:0000313" key="1">
    <source>
        <dbReference type="EMBL" id="CAG8598341.1"/>
    </source>
</evidence>
<dbReference type="EMBL" id="CAJVPI010001165">
    <property type="protein sequence ID" value="CAG8598341.1"/>
    <property type="molecule type" value="Genomic_DNA"/>
</dbReference>
<sequence>MQHPVVDSNFKTYRLKRKKRSFFTNTDARQWSFQHFYSSTISSKDAPKTFNEIVDAWTASLKFIRTARNIPKSIVNFAMDLIEFNNTKEFERMRRAYAQNFEAHALAIISGGSVTNSKLAKDYMIQANEILDGTSGKQDEEVSYTITTNDEDPILDPNQVYNDDEFMEESPTCQNNRKRKLRDDELPGYDGLVFLFNDSNEDTIIEKIDEDALEEERNLPLASDNKNPSKFICDDILNAFQTYQNKIPKIRRVFTPAYWGVLDLTRESLYGCKEITENDLQQLSQDFADHIKWKCDPAPKDIQDYFDSSCKKLDDSGENGDLNYLIQMHNFCMKNNMHLFQGMLTEEQLKMTTSYPLFHGIFTSDRIKHAWGEIQTISSSDARNEKSDPFKKARMGRKVDMKVTLLKTPNKFEALFGEVSGGLGPFGIPTACRKKRFLDKVKLMVTMRDSINRLLKECDYVSNEKRLEIIVFGWLQFGLELNFYAMDWMGSGIYRFGLIDRCRIPTDADGCNILEDAYCILKLLERKLLGTERAVKTLFSENTKGKRRQITLENKVELNVNRSP</sequence>
<keyword evidence="2" id="KW-1185">Reference proteome</keyword>
<dbReference type="AlphaFoldDB" id="A0A9N9CC48"/>
<comment type="caution">
    <text evidence="1">The sequence shown here is derived from an EMBL/GenBank/DDBJ whole genome shotgun (WGS) entry which is preliminary data.</text>
</comment>
<accession>A0A9N9CC48</accession>